<gene>
    <name evidence="1" type="ORF">SMB34_04810</name>
</gene>
<evidence type="ECO:0000313" key="2">
    <source>
        <dbReference type="Proteomes" id="UP000027463"/>
    </source>
</evidence>
<comment type="caution">
    <text evidence="1">The sequence shown here is derived from an EMBL/GenBank/DDBJ whole genome shotgun (WGS) entry which is preliminary data.</text>
</comment>
<protein>
    <submittedName>
        <fullName evidence="1">Uncharacterized protein</fullName>
    </submittedName>
</protein>
<sequence>MLLKAKFECLYEKPPDWAAFLLLGNKFAKVSFLDAFTFVADLHKDFFINFFIM</sequence>
<evidence type="ECO:0000313" key="1">
    <source>
        <dbReference type="EMBL" id="KEO55735.1"/>
    </source>
</evidence>
<proteinExistence type="predicted"/>
<dbReference type="Proteomes" id="UP000027463">
    <property type="component" value="Unassembled WGS sequence"/>
</dbReference>
<organism evidence="1 2">
    <name type="scientific">Thalassospira permensis NBRC 106175</name>
    <dbReference type="NCBI Taxonomy" id="1353532"/>
    <lineage>
        <taxon>Bacteria</taxon>
        <taxon>Pseudomonadati</taxon>
        <taxon>Pseudomonadota</taxon>
        <taxon>Alphaproteobacteria</taxon>
        <taxon>Rhodospirillales</taxon>
        <taxon>Thalassospiraceae</taxon>
        <taxon>Thalassospira</taxon>
    </lineage>
</organism>
<dbReference type="EMBL" id="AUNC01000023">
    <property type="protein sequence ID" value="KEO55735.1"/>
    <property type="molecule type" value="Genomic_DNA"/>
</dbReference>
<keyword evidence="2" id="KW-1185">Reference proteome</keyword>
<name>A0ABR4TMH4_9PROT</name>
<reference evidence="1 2" key="1">
    <citation type="submission" date="2013-07" db="EMBL/GenBank/DDBJ databases">
        <title>Thalassospira permensis NBRC 106175 Genome Sequencing.</title>
        <authorList>
            <person name="Lai Q."/>
            <person name="Shao Z."/>
        </authorList>
    </citation>
    <scope>NUCLEOTIDE SEQUENCE [LARGE SCALE GENOMIC DNA]</scope>
    <source>
        <strain evidence="1 2">NBRC 106175</strain>
    </source>
</reference>
<accession>A0ABR4TMH4</accession>